<dbReference type="Proteomes" id="UP000634229">
    <property type="component" value="Unassembled WGS sequence"/>
</dbReference>
<comment type="caution">
    <text evidence="1">The sequence shown here is derived from an EMBL/GenBank/DDBJ whole genome shotgun (WGS) entry which is preliminary data.</text>
</comment>
<sequence>MTIHHVIDGGQDFYSWLVIELVPGSSLAELLDEGTLLTPQEAARILRPDGDAVLTDFGTATLQRTGSVDSAVSSLPLTATGELIGTLDYLFRTALPRTARRSPSSSPGLSALQIAVLPGGCRLRLHPGARHAMLAVWLKP</sequence>
<dbReference type="SUPFAM" id="SSF56112">
    <property type="entry name" value="Protein kinase-like (PK-like)"/>
    <property type="match status" value="1"/>
</dbReference>
<dbReference type="RefSeq" id="WP_201881140.1">
    <property type="nucleotide sequence ID" value="NZ_JAERRF010000029.1"/>
</dbReference>
<dbReference type="InterPro" id="IPR011009">
    <property type="entry name" value="Kinase-like_dom_sf"/>
</dbReference>
<evidence type="ECO:0000313" key="2">
    <source>
        <dbReference type="Proteomes" id="UP000634229"/>
    </source>
</evidence>
<dbReference type="EMBL" id="JAERRF010000029">
    <property type="protein sequence ID" value="MBL1101521.1"/>
    <property type="molecule type" value="Genomic_DNA"/>
</dbReference>
<organism evidence="1 2">
    <name type="scientific">Streptomyces coffeae</name>
    <dbReference type="NCBI Taxonomy" id="621382"/>
    <lineage>
        <taxon>Bacteria</taxon>
        <taxon>Bacillati</taxon>
        <taxon>Actinomycetota</taxon>
        <taxon>Actinomycetes</taxon>
        <taxon>Kitasatosporales</taxon>
        <taxon>Streptomycetaceae</taxon>
        <taxon>Streptomyces</taxon>
    </lineage>
</organism>
<reference evidence="1 2" key="1">
    <citation type="submission" date="2021-01" db="EMBL/GenBank/DDBJ databases">
        <title>WGS of actinomycetes isolated from Thailand.</title>
        <authorList>
            <person name="Thawai C."/>
        </authorList>
    </citation>
    <scope>NUCLEOTIDE SEQUENCE [LARGE SCALE GENOMIC DNA]</scope>
    <source>
        <strain evidence="1 2">CA1R205</strain>
    </source>
</reference>
<accession>A0ABS1NN79</accession>
<evidence type="ECO:0000313" key="1">
    <source>
        <dbReference type="EMBL" id="MBL1101521.1"/>
    </source>
</evidence>
<proteinExistence type="predicted"/>
<keyword evidence="2" id="KW-1185">Reference proteome</keyword>
<protein>
    <submittedName>
        <fullName evidence="1">Uncharacterized protein</fullName>
    </submittedName>
</protein>
<name>A0ABS1NN79_9ACTN</name>
<gene>
    <name evidence="1" type="ORF">JK363_33690</name>
</gene>